<proteinExistence type="predicted"/>
<protein>
    <submittedName>
        <fullName evidence="1">Uncharacterized protein</fullName>
    </submittedName>
</protein>
<sequence length="746" mass="83084">HPLYLLSGTYSIVKDCKERERKRGVVQVLPLRVLLLPLPAHFLSLTGHDNWIDTVCFSDICIEHLINETMGTLKGLLLLFVLTSCFLVSSAQNASVYTGCKANLADIVFLVDSSGSIGDADFLRMKQFLRTFIMGLDIRPDKVRVGVAQFSKEPQQEFLLGEYADKNDLLEKVDKLTYLRGGTETGKALRFIQNNYFNESKGSRINQNVPQIAVVITDGDSTDETKTPAMQLRRKGVLIFTVGVGAASITGLQSIANKPHQHFVLSFTDYENLLKATTSAVDKVCISVEAQQEALAPTYADVFVLVDSSVDQPQKVTQFLVRLANQLNVASTSNRMALAQFAEDVSVEFRFDAYKTKNEALALIRKFRLRGTGQRKLGKAMDYVRTNLLTTAAGSRIAQGYKQYLLVVSKGESDDNVLRAVRVLMNEEVTLVNVDLSKEQETDLQTPMIALPKRTIYAATKNPSEILQDVKTIIETKEQIEVTGDCKSAPVADIVFIVDGSDSITLPNFKLVRNFLHRMINGLQIDGSDSVRVGMVLYSDTPTADFYLNTFDDKEDILQNIKRLPFRGGGSNTGKALKFAREKLFTKDTGSRSALGVQQIAVVITEGDSLDNVTFQAAQLRRSGVQVYALGVTKDKVDRLKQIASYPPERFVFSVESFAKLNTMEKILRKTLCNNVVRSTVGKSFRYTLKQGCIQTEEADIYFLIDQSGSIYASDFQDMKKFILEFLLLFTIGPKQVRVGVVKYES</sequence>
<organism evidence="1 2">
    <name type="scientific">Pangasius djambal</name>
    <dbReference type="NCBI Taxonomy" id="1691987"/>
    <lineage>
        <taxon>Eukaryota</taxon>
        <taxon>Metazoa</taxon>
        <taxon>Chordata</taxon>
        <taxon>Craniata</taxon>
        <taxon>Vertebrata</taxon>
        <taxon>Euteleostomi</taxon>
        <taxon>Actinopterygii</taxon>
        <taxon>Neopterygii</taxon>
        <taxon>Teleostei</taxon>
        <taxon>Ostariophysi</taxon>
        <taxon>Siluriformes</taxon>
        <taxon>Pangasiidae</taxon>
        <taxon>Pangasius</taxon>
    </lineage>
</organism>
<reference evidence="1" key="1">
    <citation type="submission" date="2020-02" db="EMBL/GenBank/DDBJ databases">
        <title>Genome sequencing of the panga catfish, Pangasius djambal.</title>
        <authorList>
            <person name="Wen M."/>
            <person name="Zahm M."/>
            <person name="Roques C."/>
            <person name="Cabau C."/>
            <person name="Klopp C."/>
            <person name="Donnadieu C."/>
            <person name="Jouanno E."/>
            <person name="Avarre J.-C."/>
            <person name="Campet M."/>
            <person name="Ha T."/>
            <person name="Dugue R."/>
            <person name="Lampietro C."/>
            <person name="Louis A."/>
            <person name="Herpin A."/>
            <person name="Echchiki A."/>
            <person name="Berthelot C."/>
            <person name="Parey E."/>
            <person name="Roest-Crollius H."/>
            <person name="Braasch I."/>
            <person name="Postlethwait J.H."/>
            <person name="Bobe J."/>
            <person name="Montfort J."/>
            <person name="Bouchez O."/>
            <person name="Begum T."/>
            <person name="Schartl M."/>
            <person name="Gustiano R."/>
            <person name="Guiguen Y."/>
        </authorList>
    </citation>
    <scope>NUCLEOTIDE SEQUENCE</scope>
    <source>
        <strain evidence="1">Pdj_M5554</strain>
    </source>
</reference>
<evidence type="ECO:0000313" key="1">
    <source>
        <dbReference type="EMBL" id="MCJ8728199.1"/>
    </source>
</evidence>
<evidence type="ECO:0000313" key="2">
    <source>
        <dbReference type="Proteomes" id="UP000830395"/>
    </source>
</evidence>
<name>A0ACC5XXH7_9TELE</name>
<dbReference type="EMBL" id="CM040975">
    <property type="protein sequence ID" value="MCJ8728199.1"/>
    <property type="molecule type" value="Genomic_DNA"/>
</dbReference>
<comment type="caution">
    <text evidence="1">The sequence shown here is derived from an EMBL/GenBank/DDBJ whole genome shotgun (WGS) entry which is preliminary data.</text>
</comment>
<feature type="non-terminal residue" evidence="1">
    <location>
        <position position="746"/>
    </location>
</feature>
<feature type="non-terminal residue" evidence="1">
    <location>
        <position position="1"/>
    </location>
</feature>
<keyword evidence="2" id="KW-1185">Reference proteome</keyword>
<gene>
    <name evidence="1" type="ORF">PDJAM_G00001580</name>
</gene>
<accession>A0ACC5XXH7</accession>
<dbReference type="Proteomes" id="UP000830395">
    <property type="component" value="Chromosome 1"/>
</dbReference>